<dbReference type="AlphaFoldDB" id="A0A368HC97"/>
<dbReference type="EMBL" id="JOJR01000004">
    <property type="protein sequence ID" value="RCN52865.1"/>
    <property type="molecule type" value="Genomic_DNA"/>
</dbReference>
<accession>A0A368HC97</accession>
<gene>
    <name evidence="1" type="ORF">ANCCAN_00860</name>
</gene>
<dbReference type="Proteomes" id="UP000252519">
    <property type="component" value="Unassembled WGS sequence"/>
</dbReference>
<comment type="caution">
    <text evidence="1">The sequence shown here is derived from an EMBL/GenBank/DDBJ whole genome shotgun (WGS) entry which is preliminary data.</text>
</comment>
<name>A0A368HC97_ANCCA</name>
<evidence type="ECO:0000313" key="1">
    <source>
        <dbReference type="EMBL" id="RCN52865.1"/>
    </source>
</evidence>
<dbReference type="OrthoDB" id="5817763at2759"/>
<sequence>MTNSELGKKQSFPSVLHLYSYPLQDALPSLPVTVSHTRALALLIVLTARDIYDGKLSGDPSCSWFAKDSPVDVMTHLERNLPLDETCWRLLGSCCDVSVELLDFSPQKIETIRLGIAPKCITWLRVSQSLAPQPLFYVPDD</sequence>
<reference evidence="1 2" key="1">
    <citation type="submission" date="2014-10" db="EMBL/GenBank/DDBJ databases">
        <title>Draft genome of the hookworm Ancylostoma caninum.</title>
        <authorList>
            <person name="Mitreva M."/>
        </authorList>
    </citation>
    <scope>NUCLEOTIDE SEQUENCE [LARGE SCALE GENOMIC DNA]</scope>
    <source>
        <strain evidence="1 2">Baltimore</strain>
    </source>
</reference>
<organism evidence="1 2">
    <name type="scientific">Ancylostoma caninum</name>
    <name type="common">Dog hookworm</name>
    <dbReference type="NCBI Taxonomy" id="29170"/>
    <lineage>
        <taxon>Eukaryota</taxon>
        <taxon>Metazoa</taxon>
        <taxon>Ecdysozoa</taxon>
        <taxon>Nematoda</taxon>
        <taxon>Chromadorea</taxon>
        <taxon>Rhabditida</taxon>
        <taxon>Rhabditina</taxon>
        <taxon>Rhabditomorpha</taxon>
        <taxon>Strongyloidea</taxon>
        <taxon>Ancylostomatidae</taxon>
        <taxon>Ancylostomatinae</taxon>
        <taxon>Ancylostoma</taxon>
    </lineage>
</organism>
<protein>
    <submittedName>
        <fullName evidence="1">Uncharacterized protein</fullName>
    </submittedName>
</protein>
<proteinExistence type="predicted"/>
<evidence type="ECO:0000313" key="2">
    <source>
        <dbReference type="Proteomes" id="UP000252519"/>
    </source>
</evidence>
<keyword evidence="2" id="KW-1185">Reference proteome</keyword>